<dbReference type="Gene3D" id="1.20.120.1780">
    <property type="entry name" value="UbiA prenyltransferase"/>
    <property type="match status" value="1"/>
</dbReference>
<evidence type="ECO:0000256" key="8">
    <source>
        <dbReference type="ARBA" id="ARBA00023136"/>
    </source>
</evidence>
<proteinExistence type="inferred from homology"/>
<dbReference type="InterPro" id="IPR039653">
    <property type="entry name" value="Prenyltransferase"/>
</dbReference>
<dbReference type="Proteomes" id="UP000799291">
    <property type="component" value="Unassembled WGS sequence"/>
</dbReference>
<dbReference type="PROSITE" id="PS00943">
    <property type="entry name" value="UBIA"/>
    <property type="match status" value="1"/>
</dbReference>
<dbReference type="InterPro" id="IPR044878">
    <property type="entry name" value="UbiA_sf"/>
</dbReference>
<dbReference type="AlphaFoldDB" id="A0A6G1JDB3"/>
<keyword evidence="5 10" id="KW-0808">Transferase</keyword>
<comment type="cofactor">
    <cofactor evidence="1">
        <name>Mg(2+)</name>
        <dbReference type="ChEBI" id="CHEBI:18420"/>
    </cofactor>
</comment>
<dbReference type="PANTHER" id="PTHR11048">
    <property type="entry name" value="PRENYLTRANSFERASES"/>
    <property type="match status" value="1"/>
</dbReference>
<dbReference type="Gene3D" id="1.10.357.140">
    <property type="entry name" value="UbiA prenyltransferase"/>
    <property type="match status" value="1"/>
</dbReference>
<comment type="pathway">
    <text evidence="3">Secondary metabolite biosynthesis; terpenoid biosynthesis.</text>
</comment>
<dbReference type="GO" id="GO:0006744">
    <property type="term" value="P:ubiquinone biosynthetic process"/>
    <property type="evidence" value="ECO:0007669"/>
    <property type="project" value="TreeGrafter"/>
</dbReference>
<evidence type="ECO:0000313" key="11">
    <source>
        <dbReference type="Proteomes" id="UP000799291"/>
    </source>
</evidence>
<name>A0A6G1JDB3_9PLEO</name>
<feature type="transmembrane region" description="Helical" evidence="9">
    <location>
        <begin position="314"/>
        <end position="331"/>
    </location>
</feature>
<dbReference type="OrthoDB" id="18170at2759"/>
<evidence type="ECO:0000256" key="1">
    <source>
        <dbReference type="ARBA" id="ARBA00001946"/>
    </source>
</evidence>
<feature type="transmembrane region" description="Helical" evidence="9">
    <location>
        <begin position="279"/>
        <end position="299"/>
    </location>
</feature>
<dbReference type="PANTHER" id="PTHR11048:SF28">
    <property type="entry name" value="4-HYDROXYBENZOATE POLYPRENYLTRANSFERASE, MITOCHONDRIAL"/>
    <property type="match status" value="1"/>
</dbReference>
<dbReference type="InterPro" id="IPR000537">
    <property type="entry name" value="UbiA_prenyltransferase"/>
</dbReference>
<accession>A0A6G1JDB3</accession>
<sequence length="337" mass="36947">MPTPKAPTQATNEALAYQYGGNHKTGWLAYLPEHWLPYVQLARLSPPAGLFLVYFPHSFGLIYAAIRQQASPSEVAYAGILLFGGSFFVSNAIHIWNDIVDAPLDAKVERTRHRPIPRGAVSSSAALIFTASQTLGAALFLPMLGGDAIENVIFSAPGFVAWLYYPYAKQHTYWTQAVLGVCLSWGIVIGALSLGVKPYSLRTGKIDIPLLLLFSASTMWTMIYDSVYGFQDLKDDLEAGIYSMPVLFKFNIKRVFWILVVFIAATLAGIGGQDEMGMMYYGITVGGTTACLGLMVAYVDLSSSESCWWWFSKGFWYAGGSIIGGLLAEYTSRVFAI</sequence>
<gene>
    <name evidence="10" type="ORF">K458DRAFT_428111</name>
</gene>
<dbReference type="CDD" id="cd13959">
    <property type="entry name" value="PT_UbiA_COQ2"/>
    <property type="match status" value="1"/>
</dbReference>
<protein>
    <submittedName>
        <fullName evidence="10">UbiA prenyltransferase</fullName>
    </submittedName>
</protein>
<comment type="subcellular location">
    <subcellularLocation>
        <location evidence="2">Membrane</location>
        <topology evidence="2">Multi-pass membrane protein</topology>
    </subcellularLocation>
</comment>
<reference evidence="10" key="1">
    <citation type="journal article" date="2020" name="Stud. Mycol.">
        <title>101 Dothideomycetes genomes: a test case for predicting lifestyles and emergence of pathogens.</title>
        <authorList>
            <person name="Haridas S."/>
            <person name="Albert R."/>
            <person name="Binder M."/>
            <person name="Bloem J."/>
            <person name="Labutti K."/>
            <person name="Salamov A."/>
            <person name="Andreopoulos B."/>
            <person name="Baker S."/>
            <person name="Barry K."/>
            <person name="Bills G."/>
            <person name="Bluhm B."/>
            <person name="Cannon C."/>
            <person name="Castanera R."/>
            <person name="Culley D."/>
            <person name="Daum C."/>
            <person name="Ezra D."/>
            <person name="Gonzalez J."/>
            <person name="Henrissat B."/>
            <person name="Kuo A."/>
            <person name="Liang C."/>
            <person name="Lipzen A."/>
            <person name="Lutzoni F."/>
            <person name="Magnuson J."/>
            <person name="Mondo S."/>
            <person name="Nolan M."/>
            <person name="Ohm R."/>
            <person name="Pangilinan J."/>
            <person name="Park H.-J."/>
            <person name="Ramirez L."/>
            <person name="Alfaro M."/>
            <person name="Sun H."/>
            <person name="Tritt A."/>
            <person name="Yoshinaga Y."/>
            <person name="Zwiers L.-H."/>
            <person name="Turgeon B."/>
            <person name="Goodwin S."/>
            <person name="Spatafora J."/>
            <person name="Crous P."/>
            <person name="Grigoriev I."/>
        </authorList>
    </citation>
    <scope>NUCLEOTIDE SEQUENCE</scope>
    <source>
        <strain evidence="10">CBS 122367</strain>
    </source>
</reference>
<evidence type="ECO:0000313" key="10">
    <source>
        <dbReference type="EMBL" id="KAF2688557.1"/>
    </source>
</evidence>
<keyword evidence="11" id="KW-1185">Reference proteome</keyword>
<evidence type="ECO:0000256" key="2">
    <source>
        <dbReference type="ARBA" id="ARBA00004141"/>
    </source>
</evidence>
<feature type="transmembrane region" description="Helical" evidence="9">
    <location>
        <begin position="75"/>
        <end position="96"/>
    </location>
</feature>
<dbReference type="Pfam" id="PF01040">
    <property type="entry name" value="UbiA"/>
    <property type="match status" value="1"/>
</dbReference>
<dbReference type="EMBL" id="MU005573">
    <property type="protein sequence ID" value="KAF2688557.1"/>
    <property type="molecule type" value="Genomic_DNA"/>
</dbReference>
<dbReference type="GO" id="GO:0005743">
    <property type="term" value="C:mitochondrial inner membrane"/>
    <property type="evidence" value="ECO:0007669"/>
    <property type="project" value="TreeGrafter"/>
</dbReference>
<feature type="transmembrane region" description="Helical" evidence="9">
    <location>
        <begin position="208"/>
        <end position="227"/>
    </location>
</feature>
<organism evidence="10 11">
    <name type="scientific">Lentithecium fluviatile CBS 122367</name>
    <dbReference type="NCBI Taxonomy" id="1168545"/>
    <lineage>
        <taxon>Eukaryota</taxon>
        <taxon>Fungi</taxon>
        <taxon>Dikarya</taxon>
        <taxon>Ascomycota</taxon>
        <taxon>Pezizomycotina</taxon>
        <taxon>Dothideomycetes</taxon>
        <taxon>Pleosporomycetidae</taxon>
        <taxon>Pleosporales</taxon>
        <taxon>Massarineae</taxon>
        <taxon>Lentitheciaceae</taxon>
        <taxon>Lentithecium</taxon>
    </lineage>
</organism>
<evidence type="ECO:0000256" key="6">
    <source>
        <dbReference type="ARBA" id="ARBA00022692"/>
    </source>
</evidence>
<feature type="transmembrane region" description="Helical" evidence="9">
    <location>
        <begin position="48"/>
        <end position="66"/>
    </location>
</feature>
<dbReference type="GO" id="GO:0008412">
    <property type="term" value="F:4-hydroxybenzoate polyprenyltransferase activity"/>
    <property type="evidence" value="ECO:0007669"/>
    <property type="project" value="TreeGrafter"/>
</dbReference>
<dbReference type="InterPro" id="IPR030470">
    <property type="entry name" value="UbiA_prenylTrfase_CS"/>
</dbReference>
<evidence type="ECO:0000256" key="4">
    <source>
        <dbReference type="ARBA" id="ARBA00005985"/>
    </source>
</evidence>
<evidence type="ECO:0000256" key="9">
    <source>
        <dbReference type="SAM" id="Phobius"/>
    </source>
</evidence>
<evidence type="ECO:0000256" key="3">
    <source>
        <dbReference type="ARBA" id="ARBA00004721"/>
    </source>
</evidence>
<keyword evidence="6 9" id="KW-0812">Transmembrane</keyword>
<comment type="similarity">
    <text evidence="4">Belongs to the UbiA prenyltransferase family.</text>
</comment>
<dbReference type="FunFam" id="1.20.120.1780:FF:000001">
    <property type="entry name" value="4-hydroxybenzoate octaprenyltransferase"/>
    <property type="match status" value="1"/>
</dbReference>
<evidence type="ECO:0000256" key="7">
    <source>
        <dbReference type="ARBA" id="ARBA00022989"/>
    </source>
</evidence>
<feature type="transmembrane region" description="Helical" evidence="9">
    <location>
        <begin position="254"/>
        <end position="272"/>
    </location>
</feature>
<feature type="transmembrane region" description="Helical" evidence="9">
    <location>
        <begin position="173"/>
        <end position="196"/>
    </location>
</feature>
<dbReference type="GO" id="GO:0016114">
    <property type="term" value="P:terpenoid biosynthetic process"/>
    <property type="evidence" value="ECO:0007669"/>
    <property type="project" value="UniProtKB-UniPathway"/>
</dbReference>
<keyword evidence="7 9" id="KW-1133">Transmembrane helix</keyword>
<dbReference type="UniPathway" id="UPA00213"/>
<evidence type="ECO:0000256" key="5">
    <source>
        <dbReference type="ARBA" id="ARBA00022679"/>
    </source>
</evidence>
<feature type="transmembrane region" description="Helical" evidence="9">
    <location>
        <begin position="116"/>
        <end position="141"/>
    </location>
</feature>
<keyword evidence="8 9" id="KW-0472">Membrane</keyword>